<accession>A0A183UAH0</accession>
<proteinExistence type="predicted"/>
<dbReference type="EMBL" id="UYWY01019361">
    <property type="protein sequence ID" value="VDM36645.1"/>
    <property type="molecule type" value="Genomic_DNA"/>
</dbReference>
<dbReference type="AlphaFoldDB" id="A0A183UAH0"/>
<name>A0A183UAH0_TOXCA</name>
<reference evidence="3" key="1">
    <citation type="submission" date="2016-06" db="UniProtKB">
        <authorList>
            <consortium name="WormBaseParasite"/>
        </authorList>
    </citation>
    <scope>IDENTIFICATION</scope>
</reference>
<organism evidence="2 3">
    <name type="scientific">Toxocara canis</name>
    <name type="common">Canine roundworm</name>
    <dbReference type="NCBI Taxonomy" id="6265"/>
    <lineage>
        <taxon>Eukaryota</taxon>
        <taxon>Metazoa</taxon>
        <taxon>Ecdysozoa</taxon>
        <taxon>Nematoda</taxon>
        <taxon>Chromadorea</taxon>
        <taxon>Rhabditida</taxon>
        <taxon>Spirurina</taxon>
        <taxon>Ascaridomorpha</taxon>
        <taxon>Ascaridoidea</taxon>
        <taxon>Toxocaridae</taxon>
        <taxon>Toxocara</taxon>
    </lineage>
</organism>
<sequence>MAAVFLDCSSLAVGSGPQPPVTSATRAKAETSSSEATFRVDQCLGPTPDFWKFERRGHQHQMFLNVGIGAETSFLIQSPDQRRAKLLELFSLLPGFTQS</sequence>
<dbReference type="WBParaSite" id="TCNE_0000549001-mRNA-1">
    <property type="protein sequence ID" value="TCNE_0000549001-mRNA-1"/>
    <property type="gene ID" value="TCNE_0000549001"/>
</dbReference>
<evidence type="ECO:0000313" key="1">
    <source>
        <dbReference type="EMBL" id="VDM36645.1"/>
    </source>
</evidence>
<reference evidence="1 2" key="2">
    <citation type="submission" date="2018-11" db="EMBL/GenBank/DDBJ databases">
        <authorList>
            <consortium name="Pathogen Informatics"/>
        </authorList>
    </citation>
    <scope>NUCLEOTIDE SEQUENCE [LARGE SCALE GENOMIC DNA]</scope>
</reference>
<protein>
    <submittedName>
        <fullName evidence="3">Secreted protein</fullName>
    </submittedName>
</protein>
<evidence type="ECO:0000313" key="2">
    <source>
        <dbReference type="Proteomes" id="UP000050794"/>
    </source>
</evidence>
<gene>
    <name evidence="1" type="ORF">TCNE_LOCUS5490</name>
</gene>
<keyword evidence="2" id="KW-1185">Reference proteome</keyword>
<evidence type="ECO:0000313" key="3">
    <source>
        <dbReference type="WBParaSite" id="TCNE_0000549001-mRNA-1"/>
    </source>
</evidence>
<dbReference type="Proteomes" id="UP000050794">
    <property type="component" value="Unassembled WGS sequence"/>
</dbReference>